<evidence type="ECO:0000256" key="12">
    <source>
        <dbReference type="ARBA" id="ARBA00022989"/>
    </source>
</evidence>
<keyword evidence="16 19" id="KW-0472">Membrane</keyword>
<comment type="similarity">
    <text evidence="3">Belongs to the complex I subunit 2 family.</text>
</comment>
<evidence type="ECO:0000256" key="11">
    <source>
        <dbReference type="ARBA" id="ARBA00022982"/>
    </source>
</evidence>
<organism evidence="20">
    <name type="scientific">Vasdavidius concursus</name>
    <dbReference type="NCBI Taxonomy" id="290153"/>
    <lineage>
        <taxon>Eukaryota</taxon>
        <taxon>Metazoa</taxon>
        <taxon>Ecdysozoa</taxon>
        <taxon>Arthropoda</taxon>
        <taxon>Hexapoda</taxon>
        <taxon>Insecta</taxon>
        <taxon>Pterygota</taxon>
        <taxon>Neoptera</taxon>
        <taxon>Paraneoptera</taxon>
        <taxon>Hemiptera</taxon>
        <taxon>Sternorrhyncha</taxon>
        <taxon>Aleyrodoidea</taxon>
        <taxon>Aleyrodidae</taxon>
        <taxon>Aleyrodinae</taxon>
        <taxon>Vasdavidius</taxon>
    </lineage>
</organism>
<feature type="transmembrane region" description="Helical" evidence="19">
    <location>
        <begin position="161"/>
        <end position="183"/>
    </location>
</feature>
<evidence type="ECO:0000313" key="20">
    <source>
        <dbReference type="EMBL" id="AAV41828.1"/>
    </source>
</evidence>
<feature type="transmembrane region" description="Helical" evidence="19">
    <location>
        <begin position="127"/>
        <end position="149"/>
    </location>
</feature>
<keyword evidence="7" id="KW-0679">Respiratory chain</keyword>
<dbReference type="PANTHER" id="PTHR46552">
    <property type="entry name" value="NADH-UBIQUINONE OXIDOREDUCTASE CHAIN 2"/>
    <property type="match status" value="1"/>
</dbReference>
<evidence type="ECO:0000256" key="8">
    <source>
        <dbReference type="ARBA" id="ARBA00022692"/>
    </source>
</evidence>
<feature type="transmembrane region" description="Helical" evidence="19">
    <location>
        <begin position="12"/>
        <end position="34"/>
    </location>
</feature>
<dbReference type="GO" id="GO:0006120">
    <property type="term" value="P:mitochondrial electron transport, NADH to ubiquinone"/>
    <property type="evidence" value="ECO:0007669"/>
    <property type="project" value="TreeGrafter"/>
</dbReference>
<evidence type="ECO:0000256" key="19">
    <source>
        <dbReference type="SAM" id="Phobius"/>
    </source>
</evidence>
<evidence type="ECO:0000256" key="15">
    <source>
        <dbReference type="ARBA" id="ARBA00023128"/>
    </source>
</evidence>
<evidence type="ECO:0000256" key="4">
    <source>
        <dbReference type="ARBA" id="ARBA00012944"/>
    </source>
</evidence>
<keyword evidence="15 20" id="KW-0496">Mitochondrion</keyword>
<evidence type="ECO:0000256" key="3">
    <source>
        <dbReference type="ARBA" id="ARBA00007012"/>
    </source>
</evidence>
<geneLocation type="mitochondrion" evidence="20"/>
<evidence type="ECO:0000256" key="9">
    <source>
        <dbReference type="ARBA" id="ARBA00022792"/>
    </source>
</evidence>
<feature type="non-terminal residue" evidence="20">
    <location>
        <position position="184"/>
    </location>
</feature>
<gene>
    <name evidence="20" type="primary">nd2</name>
</gene>
<evidence type="ECO:0000256" key="1">
    <source>
        <dbReference type="ARBA" id="ARBA00003257"/>
    </source>
</evidence>
<comment type="subcellular location">
    <subcellularLocation>
        <location evidence="2">Mitochondrion inner membrane</location>
        <topology evidence="2">Multi-pass membrane protein</topology>
    </subcellularLocation>
</comment>
<dbReference type="PANTHER" id="PTHR46552:SF1">
    <property type="entry name" value="NADH-UBIQUINONE OXIDOREDUCTASE CHAIN 2"/>
    <property type="match status" value="1"/>
</dbReference>
<evidence type="ECO:0000256" key="17">
    <source>
        <dbReference type="ARBA" id="ARBA00031028"/>
    </source>
</evidence>
<dbReference type="AlphaFoldDB" id="Q5U9M4"/>
<keyword evidence="14" id="KW-0830">Ubiquinone</keyword>
<keyword evidence="6" id="KW-0813">Transport</keyword>
<sequence>MMMFFFNLVGWFMNSWIMIWLMMEVTFFVFMSCFSSMKNYNFSESVLKYFLIQLIFSMSFLGLVLIWFFNISMDLTFFLFIIVLGKLNIFPLHFWLFSILGKLSWLVFFSMSTFMKLYPLLMISYSLHFYSVLLIFLLSSLMGCMMGLNHSSLQKILGFTSMMYMSWMLISLLCSLQMFFFFFF</sequence>
<dbReference type="InterPro" id="IPR050175">
    <property type="entry name" value="Complex_I_Subunit_2"/>
</dbReference>
<comment type="catalytic activity">
    <reaction evidence="18">
        <text>a ubiquinone + NADH + 5 H(+)(in) = a ubiquinol + NAD(+) + 4 H(+)(out)</text>
        <dbReference type="Rhea" id="RHEA:29091"/>
        <dbReference type="Rhea" id="RHEA-COMP:9565"/>
        <dbReference type="Rhea" id="RHEA-COMP:9566"/>
        <dbReference type="ChEBI" id="CHEBI:15378"/>
        <dbReference type="ChEBI" id="CHEBI:16389"/>
        <dbReference type="ChEBI" id="CHEBI:17976"/>
        <dbReference type="ChEBI" id="CHEBI:57540"/>
        <dbReference type="ChEBI" id="CHEBI:57945"/>
        <dbReference type="EC" id="7.1.1.2"/>
    </reaction>
</comment>
<reference evidence="20" key="1">
    <citation type="submission" date="2004-10" db="EMBL/GenBank/DDBJ databases">
        <title>Partial sequence of the mitochondrion of Vasdavidius concursus.</title>
        <authorList>
            <person name="Thao M.L."/>
            <person name="Baumann P."/>
        </authorList>
    </citation>
    <scope>NUCLEOTIDE SEQUENCE</scope>
</reference>
<feature type="transmembrane region" description="Helical" evidence="19">
    <location>
        <begin position="46"/>
        <end position="69"/>
    </location>
</feature>
<comment type="function">
    <text evidence="1">Core subunit of the mitochondrial membrane respiratory chain NADH dehydrogenase (Complex I) that is believed to belong to the minimal assembly required for catalysis. Complex I functions in the transfer of electrons from NADH to the respiratory chain. The immediate electron acceptor for the enzyme is believed to be ubiquinone.</text>
</comment>
<name>Q5U9M4_9HEMI</name>
<evidence type="ECO:0000256" key="18">
    <source>
        <dbReference type="ARBA" id="ARBA00049551"/>
    </source>
</evidence>
<dbReference type="EC" id="7.1.1.2" evidence="4"/>
<evidence type="ECO:0000256" key="16">
    <source>
        <dbReference type="ARBA" id="ARBA00023136"/>
    </source>
</evidence>
<evidence type="ECO:0000256" key="10">
    <source>
        <dbReference type="ARBA" id="ARBA00022967"/>
    </source>
</evidence>
<evidence type="ECO:0000256" key="2">
    <source>
        <dbReference type="ARBA" id="ARBA00004448"/>
    </source>
</evidence>
<dbReference type="EMBL" id="AY771995">
    <property type="protein sequence ID" value="AAV41828.1"/>
    <property type="molecule type" value="Genomic_DNA"/>
</dbReference>
<keyword evidence="11" id="KW-0249">Electron transport</keyword>
<dbReference type="GO" id="GO:0005743">
    <property type="term" value="C:mitochondrial inner membrane"/>
    <property type="evidence" value="ECO:0007669"/>
    <property type="project" value="UniProtKB-SubCell"/>
</dbReference>
<evidence type="ECO:0000256" key="14">
    <source>
        <dbReference type="ARBA" id="ARBA00023075"/>
    </source>
</evidence>
<protein>
    <recommendedName>
        <fullName evidence="5">NADH-ubiquinone oxidoreductase chain 2</fullName>
        <ecNumber evidence="4">7.1.1.2</ecNumber>
    </recommendedName>
    <alternativeName>
        <fullName evidence="17">NADH dehydrogenase subunit 2</fullName>
    </alternativeName>
</protein>
<keyword evidence="12 19" id="KW-1133">Transmembrane helix</keyword>
<dbReference type="GO" id="GO:0008137">
    <property type="term" value="F:NADH dehydrogenase (ubiquinone) activity"/>
    <property type="evidence" value="ECO:0007669"/>
    <property type="project" value="UniProtKB-EC"/>
</dbReference>
<proteinExistence type="inferred from homology"/>
<keyword evidence="9" id="KW-0999">Mitochondrion inner membrane</keyword>
<keyword evidence="10" id="KW-1278">Translocase</keyword>
<keyword evidence="8 19" id="KW-0812">Transmembrane</keyword>
<evidence type="ECO:0000256" key="7">
    <source>
        <dbReference type="ARBA" id="ARBA00022660"/>
    </source>
</evidence>
<feature type="transmembrane region" description="Helical" evidence="19">
    <location>
        <begin position="75"/>
        <end position="96"/>
    </location>
</feature>
<evidence type="ECO:0000256" key="5">
    <source>
        <dbReference type="ARBA" id="ARBA00021008"/>
    </source>
</evidence>
<evidence type="ECO:0000256" key="6">
    <source>
        <dbReference type="ARBA" id="ARBA00022448"/>
    </source>
</evidence>
<accession>Q5U9M4</accession>
<keyword evidence="13" id="KW-0520">NAD</keyword>
<evidence type="ECO:0000256" key="13">
    <source>
        <dbReference type="ARBA" id="ARBA00023027"/>
    </source>
</evidence>